<dbReference type="InterPro" id="IPR020846">
    <property type="entry name" value="MFS_dom"/>
</dbReference>
<feature type="transmembrane region" description="Helical" evidence="7">
    <location>
        <begin position="298"/>
        <end position="316"/>
    </location>
</feature>
<dbReference type="PANTHER" id="PTHR23513:SF6">
    <property type="entry name" value="MAJOR FACILITATOR SUPERFAMILY ASSOCIATED DOMAIN-CONTAINING PROTEIN"/>
    <property type="match status" value="1"/>
</dbReference>
<feature type="transmembrane region" description="Helical" evidence="7">
    <location>
        <begin position="264"/>
        <end position="286"/>
    </location>
</feature>
<dbReference type="GO" id="GO:0005886">
    <property type="term" value="C:plasma membrane"/>
    <property type="evidence" value="ECO:0007669"/>
    <property type="project" value="UniProtKB-SubCell"/>
</dbReference>
<keyword evidence="2" id="KW-0813">Transport</keyword>
<organism evidence="10">
    <name type="scientific">Micromonospora sp. CCTCC AA 2012012</name>
    <dbReference type="NCBI Taxonomy" id="3111921"/>
    <lineage>
        <taxon>Bacteria</taxon>
        <taxon>Bacillati</taxon>
        <taxon>Actinomycetota</taxon>
        <taxon>Actinomycetes</taxon>
        <taxon>Micromonosporales</taxon>
        <taxon>Micromonosporaceae</taxon>
        <taxon>Micromonospora</taxon>
    </lineage>
</organism>
<proteinExistence type="predicted"/>
<keyword evidence="5 7" id="KW-1133">Transmembrane helix</keyword>
<dbReference type="InterPro" id="IPR010290">
    <property type="entry name" value="TM_effector"/>
</dbReference>
<feature type="transmembrane region" description="Helical" evidence="7">
    <location>
        <begin position="322"/>
        <end position="344"/>
    </location>
</feature>
<protein>
    <submittedName>
        <fullName evidence="10">MFS transporter</fullName>
    </submittedName>
</protein>
<dbReference type="InterPro" id="IPR036259">
    <property type="entry name" value="MFS_trans_sf"/>
</dbReference>
<evidence type="ECO:0000256" key="5">
    <source>
        <dbReference type="ARBA" id="ARBA00022989"/>
    </source>
</evidence>
<dbReference type="EMBL" id="CP157762">
    <property type="protein sequence ID" value="XBP95566.1"/>
    <property type="molecule type" value="Genomic_DNA"/>
</dbReference>
<evidence type="ECO:0000259" key="8">
    <source>
        <dbReference type="PROSITE" id="PS50850"/>
    </source>
</evidence>
<keyword evidence="3" id="KW-1003">Cell membrane</keyword>
<dbReference type="GO" id="GO:0022857">
    <property type="term" value="F:transmembrane transporter activity"/>
    <property type="evidence" value="ECO:0007669"/>
    <property type="project" value="InterPro"/>
</dbReference>
<feature type="domain" description="Major facilitator superfamily (MFS) profile" evidence="8">
    <location>
        <begin position="231"/>
        <end position="426"/>
    </location>
</feature>
<feature type="transmembrane region" description="Helical" evidence="7">
    <location>
        <begin position="91"/>
        <end position="110"/>
    </location>
</feature>
<evidence type="ECO:0000256" key="2">
    <source>
        <dbReference type="ARBA" id="ARBA00022448"/>
    </source>
</evidence>
<feature type="transmembrane region" description="Helical" evidence="7">
    <location>
        <begin position="234"/>
        <end position="258"/>
    </location>
</feature>
<feature type="transmembrane region" description="Helical" evidence="7">
    <location>
        <begin position="59"/>
        <end position="79"/>
    </location>
</feature>
<accession>A0AAU8HL83</accession>
<evidence type="ECO:0000256" key="7">
    <source>
        <dbReference type="SAM" id="Phobius"/>
    </source>
</evidence>
<evidence type="ECO:0000256" key="6">
    <source>
        <dbReference type="ARBA" id="ARBA00023136"/>
    </source>
</evidence>
<reference evidence="9" key="1">
    <citation type="submission" date="2024-01" db="EMBL/GenBank/DDBJ databases">
        <title>The genome sequence of Micromonospora mangrovi CCTCC AA 2012012.</title>
        <authorList>
            <person name="Gao J."/>
        </authorList>
    </citation>
    <scope>NUCLEOTIDE SEQUENCE</scope>
    <source>
        <strain evidence="9">CCTCC AA 2012012</strain>
    </source>
</reference>
<evidence type="ECO:0000313" key="10">
    <source>
        <dbReference type="EMBL" id="XCH76269.1"/>
    </source>
</evidence>
<name>A0AAU8HL83_9ACTN</name>
<reference evidence="10" key="2">
    <citation type="submission" date="2024-06" db="EMBL/GenBank/DDBJ databases">
        <title>Micromonospora mangrovi CCTCC AA 2012012 genome sequences.</title>
        <authorList>
            <person name="Gao J."/>
        </authorList>
    </citation>
    <scope>NUCLEOTIDE SEQUENCE</scope>
    <source>
        <strain evidence="10">CCTCC AA 2012012</strain>
    </source>
</reference>
<dbReference type="EMBL" id="CP159342">
    <property type="protein sequence ID" value="XCH76269.1"/>
    <property type="molecule type" value="Genomic_DNA"/>
</dbReference>
<evidence type="ECO:0000313" key="9">
    <source>
        <dbReference type="EMBL" id="XBP95566.1"/>
    </source>
</evidence>
<dbReference type="RefSeq" id="WP_350936500.1">
    <property type="nucleotide sequence ID" value="NZ_CP157762.1"/>
</dbReference>
<dbReference type="CDD" id="cd06173">
    <property type="entry name" value="MFS_MefA_like"/>
    <property type="match status" value="1"/>
</dbReference>
<dbReference type="PROSITE" id="PS50850">
    <property type="entry name" value="MFS"/>
    <property type="match status" value="1"/>
</dbReference>
<evidence type="ECO:0000256" key="3">
    <source>
        <dbReference type="ARBA" id="ARBA00022475"/>
    </source>
</evidence>
<evidence type="ECO:0000256" key="4">
    <source>
        <dbReference type="ARBA" id="ARBA00022692"/>
    </source>
</evidence>
<keyword evidence="4 7" id="KW-0812">Transmembrane</keyword>
<dbReference type="Pfam" id="PF05977">
    <property type="entry name" value="MFS_3"/>
    <property type="match status" value="1"/>
</dbReference>
<dbReference type="SUPFAM" id="SSF103473">
    <property type="entry name" value="MFS general substrate transporter"/>
    <property type="match status" value="1"/>
</dbReference>
<sequence length="426" mass="44608">MNLTDTPPVRAPDGLLRHRNFRLLWLGEATSKAGSAVTGVAFPLVAVVTLDASPVTMGVINAMAWLPWLLMGLPAGAWIDRYPRRRTMLSANAVSIAVLLSVPLAAWLGLLSVGQLIVVSFAAGTASMFFSTAYQAFLPAVVDKTDLAEANAKLQGTDQVANLAGPPLGGLITQAAGAVTGLLVDAVTFVVSAVCLLRMRVAEVLPAPAAERTSTRQEIGAGLRYVGRDRYLRILAISAAVDNFTLNAMYALTVLFLIRTVGAAPGAVGFLLAADFVGGLLGAIIARRVAGRLGTARTLLLFSIGTAPFCLLVPLTQDGPGLVLFVLGILVPSIGMVVGNVVVTGFRQSYCPAHLLGRVYTSSRFIQFGIIPVGAVLGGWLGAELGVRQALWVITVAVILGKLVRLIGPIRSVRDLPTTAPKEDVS</sequence>
<feature type="transmembrane region" description="Helical" evidence="7">
    <location>
        <begin position="116"/>
        <end position="137"/>
    </location>
</feature>
<feature type="transmembrane region" description="Helical" evidence="7">
    <location>
        <begin position="365"/>
        <end position="383"/>
    </location>
</feature>
<dbReference type="AlphaFoldDB" id="A0AAU8HL83"/>
<dbReference type="PANTHER" id="PTHR23513">
    <property type="entry name" value="INTEGRAL MEMBRANE EFFLUX PROTEIN-RELATED"/>
    <property type="match status" value="1"/>
</dbReference>
<gene>
    <name evidence="10" type="ORF">ABUL08_09315</name>
    <name evidence="9" type="ORF">VK199_09270</name>
</gene>
<comment type="subcellular location">
    <subcellularLocation>
        <location evidence="1">Cell membrane</location>
        <topology evidence="1">Multi-pass membrane protein</topology>
    </subcellularLocation>
</comment>
<evidence type="ECO:0000256" key="1">
    <source>
        <dbReference type="ARBA" id="ARBA00004651"/>
    </source>
</evidence>
<keyword evidence="6 7" id="KW-0472">Membrane</keyword>
<dbReference type="Gene3D" id="1.20.1250.20">
    <property type="entry name" value="MFS general substrate transporter like domains"/>
    <property type="match status" value="1"/>
</dbReference>
<feature type="transmembrane region" description="Helical" evidence="7">
    <location>
        <begin position="389"/>
        <end position="408"/>
    </location>
</feature>